<proteinExistence type="predicted"/>
<organism evidence="2 3">
    <name type="scientific">Flavobacterium piscisymbiosum</name>
    <dbReference type="NCBI Taxonomy" id="2893753"/>
    <lineage>
        <taxon>Bacteria</taxon>
        <taxon>Pseudomonadati</taxon>
        <taxon>Bacteroidota</taxon>
        <taxon>Flavobacteriia</taxon>
        <taxon>Flavobacteriales</taxon>
        <taxon>Flavobacteriaceae</taxon>
        <taxon>Flavobacterium</taxon>
    </lineage>
</organism>
<protein>
    <recommendedName>
        <fullName evidence="4">Class IIb bacteriocin, lactobin A/cerein 7B family</fullName>
    </recommendedName>
</protein>
<keyword evidence="1" id="KW-0812">Transmembrane</keyword>
<sequence>MKLLINILNFKIINLENLNLVELNAQEVQEVTGGELFTFIALGALIIGVGLISNNNGKKVNGPGGNGSNDTAYYRGDVFTGATFF</sequence>
<feature type="transmembrane region" description="Helical" evidence="1">
    <location>
        <begin position="36"/>
        <end position="53"/>
    </location>
</feature>
<comment type="caution">
    <text evidence="2">The sequence shown here is derived from an EMBL/GenBank/DDBJ whole genome shotgun (WGS) entry which is preliminary data.</text>
</comment>
<keyword evidence="1" id="KW-1133">Transmembrane helix</keyword>
<evidence type="ECO:0000313" key="3">
    <source>
        <dbReference type="Proteomes" id="UP001430679"/>
    </source>
</evidence>
<evidence type="ECO:0000313" key="2">
    <source>
        <dbReference type="EMBL" id="MCC9062627.1"/>
    </source>
</evidence>
<evidence type="ECO:0008006" key="4">
    <source>
        <dbReference type="Google" id="ProtNLM"/>
    </source>
</evidence>
<dbReference type="EMBL" id="JAJJMM010000001">
    <property type="protein sequence ID" value="MCC9062627.1"/>
    <property type="molecule type" value="Genomic_DNA"/>
</dbReference>
<evidence type="ECO:0000256" key="1">
    <source>
        <dbReference type="SAM" id="Phobius"/>
    </source>
</evidence>
<dbReference type="RefSeq" id="WP_230034343.1">
    <property type="nucleotide sequence ID" value="NZ_JAJJMM010000001.1"/>
</dbReference>
<name>A0ABS8MAS0_9FLAO</name>
<keyword evidence="1" id="KW-0472">Membrane</keyword>
<gene>
    <name evidence="2" type="ORF">LNP81_06435</name>
</gene>
<reference evidence="2" key="1">
    <citation type="submission" date="2021-11" db="EMBL/GenBank/DDBJ databases">
        <title>Description of novel Flavobacterium species.</title>
        <authorList>
            <person name="Saticioglu I.B."/>
            <person name="Ay H."/>
            <person name="Altun S."/>
            <person name="Duman M."/>
        </authorList>
    </citation>
    <scope>NUCLEOTIDE SEQUENCE</scope>
    <source>
        <strain evidence="2">F-30</strain>
    </source>
</reference>
<keyword evidence="3" id="KW-1185">Reference proteome</keyword>
<accession>A0ABS8MAS0</accession>
<dbReference type="Proteomes" id="UP001430679">
    <property type="component" value="Unassembled WGS sequence"/>
</dbReference>